<dbReference type="Gene3D" id="2.120.10.80">
    <property type="entry name" value="Kelch-type beta propeller"/>
    <property type="match status" value="1"/>
</dbReference>
<proteinExistence type="predicted"/>
<dbReference type="SMART" id="SM00612">
    <property type="entry name" value="Kelch"/>
    <property type="match status" value="1"/>
</dbReference>
<dbReference type="CDD" id="cd22152">
    <property type="entry name" value="F-box_AtAFR-like"/>
    <property type="match status" value="1"/>
</dbReference>
<dbReference type="Gramene" id="AET6Gv20093100.2">
    <property type="protein sequence ID" value="AET6Gv20093100.2"/>
    <property type="gene ID" value="AET6Gv20093100"/>
</dbReference>
<dbReference type="EnsemblPlants" id="AET6Gv20093100.2">
    <property type="protein sequence ID" value="AET6Gv20093100.2"/>
    <property type="gene ID" value="AET6Gv20093100"/>
</dbReference>
<accession>A0A453MUY0</accession>
<dbReference type="AlphaFoldDB" id="A0A453MUY0"/>
<reference evidence="5" key="1">
    <citation type="journal article" date="2014" name="Science">
        <title>Ancient hybridizations among the ancestral genomes of bread wheat.</title>
        <authorList>
            <consortium name="International Wheat Genome Sequencing Consortium,"/>
            <person name="Marcussen T."/>
            <person name="Sandve S.R."/>
            <person name="Heier L."/>
            <person name="Spannagl M."/>
            <person name="Pfeifer M."/>
            <person name="Jakobsen K.S."/>
            <person name="Wulff B.B."/>
            <person name="Steuernagel B."/>
            <person name="Mayer K.F."/>
            <person name="Olsen O.A."/>
        </authorList>
    </citation>
    <scope>NUCLEOTIDE SEQUENCE [LARGE SCALE GENOMIC DNA]</scope>
    <source>
        <strain evidence="5">cv. AL8/78</strain>
    </source>
</reference>
<reference evidence="4" key="3">
    <citation type="journal article" date="2017" name="Nature">
        <title>Genome sequence of the progenitor of the wheat D genome Aegilops tauschii.</title>
        <authorList>
            <person name="Luo M.C."/>
            <person name="Gu Y.Q."/>
            <person name="Puiu D."/>
            <person name="Wang H."/>
            <person name="Twardziok S.O."/>
            <person name="Deal K.R."/>
            <person name="Huo N."/>
            <person name="Zhu T."/>
            <person name="Wang L."/>
            <person name="Wang Y."/>
            <person name="McGuire P.E."/>
            <person name="Liu S."/>
            <person name="Long H."/>
            <person name="Ramasamy R.K."/>
            <person name="Rodriguez J.C."/>
            <person name="Van S.L."/>
            <person name="Yuan L."/>
            <person name="Wang Z."/>
            <person name="Xia Z."/>
            <person name="Xiao L."/>
            <person name="Anderson O.D."/>
            <person name="Ouyang S."/>
            <person name="Liang Y."/>
            <person name="Zimin A.V."/>
            <person name="Pertea G."/>
            <person name="Qi P."/>
            <person name="Bennetzen J.L."/>
            <person name="Dai X."/>
            <person name="Dawson M.W."/>
            <person name="Muller H.G."/>
            <person name="Kugler K."/>
            <person name="Rivarola-Duarte L."/>
            <person name="Spannagl M."/>
            <person name="Mayer K.F.X."/>
            <person name="Lu F.H."/>
            <person name="Bevan M.W."/>
            <person name="Leroy P."/>
            <person name="Li P."/>
            <person name="You F.M."/>
            <person name="Sun Q."/>
            <person name="Liu Z."/>
            <person name="Lyons E."/>
            <person name="Wicker T."/>
            <person name="Salzberg S.L."/>
            <person name="Devos K.M."/>
            <person name="Dvorak J."/>
        </authorList>
    </citation>
    <scope>NUCLEOTIDE SEQUENCE [LARGE SCALE GENOMIC DNA]</scope>
    <source>
        <strain evidence="4">cv. AL8/78</strain>
    </source>
</reference>
<dbReference type="Pfam" id="PF00646">
    <property type="entry name" value="F-box"/>
    <property type="match status" value="1"/>
</dbReference>
<reference evidence="4" key="5">
    <citation type="journal article" date="2021" name="G3 (Bethesda)">
        <title>Aegilops tauschii genome assembly Aet v5.0 features greater sequence contiguity and improved annotation.</title>
        <authorList>
            <person name="Wang L."/>
            <person name="Zhu T."/>
            <person name="Rodriguez J.C."/>
            <person name="Deal K.R."/>
            <person name="Dubcovsky J."/>
            <person name="McGuire P.E."/>
            <person name="Lux T."/>
            <person name="Spannagl M."/>
            <person name="Mayer K.F.X."/>
            <person name="Baldrich P."/>
            <person name="Meyers B.C."/>
            <person name="Huo N."/>
            <person name="Gu Y.Q."/>
            <person name="Zhou H."/>
            <person name="Devos K.M."/>
            <person name="Bennetzen J.L."/>
            <person name="Unver T."/>
            <person name="Budak H."/>
            <person name="Gulick P.J."/>
            <person name="Galiba G."/>
            <person name="Kalapos B."/>
            <person name="Nelson D.R."/>
            <person name="Li P."/>
            <person name="You F.M."/>
            <person name="Luo M.C."/>
            <person name="Dvorak J."/>
        </authorList>
    </citation>
    <scope>NUCLEOTIDE SEQUENCE [LARGE SCALE GENOMIC DNA]</scope>
    <source>
        <strain evidence="4">cv. AL8/78</strain>
    </source>
</reference>
<feature type="domain" description="F-box" evidence="3">
    <location>
        <begin position="71"/>
        <end position="110"/>
    </location>
</feature>
<dbReference type="SUPFAM" id="SSF117281">
    <property type="entry name" value="Kelch motif"/>
    <property type="match status" value="1"/>
</dbReference>
<dbReference type="PANTHER" id="PTHR46344:SF26">
    <property type="entry name" value="F-BOX DOMAIN-CONTAINING PROTEIN"/>
    <property type="match status" value="1"/>
</dbReference>
<evidence type="ECO:0000313" key="4">
    <source>
        <dbReference type="EnsemblPlants" id="AET6Gv20093100.2"/>
    </source>
</evidence>
<dbReference type="Pfam" id="PF01344">
    <property type="entry name" value="Kelch_1"/>
    <property type="match status" value="2"/>
</dbReference>
<organism evidence="4 5">
    <name type="scientific">Aegilops tauschii subsp. strangulata</name>
    <name type="common">Goatgrass</name>
    <dbReference type="NCBI Taxonomy" id="200361"/>
    <lineage>
        <taxon>Eukaryota</taxon>
        <taxon>Viridiplantae</taxon>
        <taxon>Streptophyta</taxon>
        <taxon>Embryophyta</taxon>
        <taxon>Tracheophyta</taxon>
        <taxon>Spermatophyta</taxon>
        <taxon>Magnoliopsida</taxon>
        <taxon>Liliopsida</taxon>
        <taxon>Poales</taxon>
        <taxon>Poaceae</taxon>
        <taxon>BOP clade</taxon>
        <taxon>Pooideae</taxon>
        <taxon>Triticodae</taxon>
        <taxon>Triticeae</taxon>
        <taxon>Triticinae</taxon>
        <taxon>Aegilops</taxon>
    </lineage>
</organism>
<dbReference type="Proteomes" id="UP000015105">
    <property type="component" value="Chromosome 6D"/>
</dbReference>
<evidence type="ECO:0000259" key="3">
    <source>
        <dbReference type="SMART" id="SM00256"/>
    </source>
</evidence>
<keyword evidence="1" id="KW-0880">Kelch repeat</keyword>
<evidence type="ECO:0000256" key="1">
    <source>
        <dbReference type="ARBA" id="ARBA00022441"/>
    </source>
</evidence>
<dbReference type="InterPro" id="IPR006652">
    <property type="entry name" value="Kelch_1"/>
</dbReference>
<sequence>DLGAPCLPAPLAAGSAPDPSLSSLPHPESPQIRWARTFTRMNHHLQSSDYQKLFCRRMDSAELQTPLLHGLPDEIALLCLARVPRQYHNALRCVSRGWKALLCSEEWHSYRKRNNLDESWIYVICRGTGFKCYVLVPDPMTRCLKVIQVMEPPCSGREGVSIETLDRRLFLMGGCSWLKDATDEVYCYDAASNHWSKAAPMPTARCFFVSAALNDKIYVTGGLGLTDKSPNSWDIYDKATDSWFLHKNPMLTPDIVKFVALDDELVTIHKASWNRMYFAGIYDPVDQSWRGKENEIALCWSGPTVVVDGTLYMLDQSLGTKLMMWLNETKEWVMVGRLSDKLTRPPCELVAIGRKIYVIGKGLSTVTIDMDMAARVDGFLVSSSTGPLMEHDFSPEKCSVITI</sequence>
<dbReference type="SUPFAM" id="SSF81383">
    <property type="entry name" value="F-box domain"/>
    <property type="match status" value="1"/>
</dbReference>
<keyword evidence="5" id="KW-1185">Reference proteome</keyword>
<dbReference type="InterPro" id="IPR036047">
    <property type="entry name" value="F-box-like_dom_sf"/>
</dbReference>
<dbReference type="SMART" id="SM00256">
    <property type="entry name" value="FBOX"/>
    <property type="match status" value="1"/>
</dbReference>
<reference evidence="4" key="4">
    <citation type="submission" date="2019-03" db="UniProtKB">
        <authorList>
            <consortium name="EnsemblPlants"/>
        </authorList>
    </citation>
    <scope>IDENTIFICATION</scope>
</reference>
<protein>
    <recommendedName>
        <fullName evidence="3">F-box domain-containing protein</fullName>
    </recommendedName>
</protein>
<name>A0A453MUY0_AEGTS</name>
<evidence type="ECO:0000313" key="5">
    <source>
        <dbReference type="Proteomes" id="UP000015105"/>
    </source>
</evidence>
<dbReference type="InterPro" id="IPR015915">
    <property type="entry name" value="Kelch-typ_b-propeller"/>
</dbReference>
<dbReference type="STRING" id="200361.A0A453MUY0"/>
<dbReference type="PANTHER" id="PTHR46344">
    <property type="entry name" value="OS02G0202900 PROTEIN"/>
    <property type="match status" value="1"/>
</dbReference>
<dbReference type="InterPro" id="IPR001810">
    <property type="entry name" value="F-box_dom"/>
</dbReference>
<evidence type="ECO:0000256" key="2">
    <source>
        <dbReference type="ARBA" id="ARBA00022737"/>
    </source>
</evidence>
<reference evidence="5" key="2">
    <citation type="journal article" date="2017" name="Nat. Plants">
        <title>The Aegilops tauschii genome reveals multiple impacts of transposons.</title>
        <authorList>
            <person name="Zhao G."/>
            <person name="Zou C."/>
            <person name="Li K."/>
            <person name="Wang K."/>
            <person name="Li T."/>
            <person name="Gao L."/>
            <person name="Zhang X."/>
            <person name="Wang H."/>
            <person name="Yang Z."/>
            <person name="Liu X."/>
            <person name="Jiang W."/>
            <person name="Mao L."/>
            <person name="Kong X."/>
            <person name="Jiao Y."/>
            <person name="Jia J."/>
        </authorList>
    </citation>
    <scope>NUCLEOTIDE SEQUENCE [LARGE SCALE GENOMIC DNA]</scope>
    <source>
        <strain evidence="5">cv. AL8/78</strain>
    </source>
</reference>
<keyword evidence="2" id="KW-0677">Repeat</keyword>